<dbReference type="EMBL" id="QJPH01000555">
    <property type="protein sequence ID" value="PZN70477.1"/>
    <property type="molecule type" value="Genomic_DNA"/>
</dbReference>
<name>A0A2W4SFF5_9GAMM</name>
<proteinExistence type="predicted"/>
<dbReference type="InterPro" id="IPR031948">
    <property type="entry name" value="PliI"/>
</dbReference>
<evidence type="ECO:0000313" key="3">
    <source>
        <dbReference type="Proteomes" id="UP000249396"/>
    </source>
</evidence>
<organism evidence="2 3">
    <name type="scientific">Candidatus Methylumidiphilus alinenensis</name>
    <dbReference type="NCBI Taxonomy" id="2202197"/>
    <lineage>
        <taxon>Bacteria</taxon>
        <taxon>Pseudomonadati</taxon>
        <taxon>Pseudomonadota</taxon>
        <taxon>Gammaproteobacteria</taxon>
        <taxon>Methylococcales</taxon>
        <taxon>Candidatus Methylumidiphilus</taxon>
    </lineage>
</organism>
<accession>A0A2W4SFF5</accession>
<sequence length="207" mass="22324">MQRFAAALSLCLFSTLLTANQQTSAPQVSAQHTHQSPAAKTGGFDQTLFYQSINFHVTSANVGSLNQLRIEPKGLKGDNKPIEKEIDGTVTGAEVADLNADGSPEVYVYATSAGSGSYGSLVAYAANKGKSLSEIHLPSLQDDAKAAKGYRGHDEFKIVENSLVRRFPVYRDKDTNAQPTGGTRQIKYKLKAGEAGWVLKPTRTDNF</sequence>
<dbReference type="Proteomes" id="UP000249396">
    <property type="component" value="Unassembled WGS sequence"/>
</dbReference>
<evidence type="ECO:0008006" key="4">
    <source>
        <dbReference type="Google" id="ProtNLM"/>
    </source>
</evidence>
<feature type="signal peptide" evidence="1">
    <location>
        <begin position="1"/>
        <end position="19"/>
    </location>
</feature>
<dbReference type="Gene3D" id="2.40.128.460">
    <property type="entry name" value="Periplasmic lysozyme inhibitor of I-type lysozyme"/>
    <property type="match status" value="1"/>
</dbReference>
<dbReference type="CDD" id="cd09632">
    <property type="entry name" value="PliI_like"/>
    <property type="match status" value="1"/>
</dbReference>
<reference evidence="2 3" key="1">
    <citation type="journal article" date="2018" name="Aquat. Microb. Ecol.">
        <title>Gammaproteobacterial methanotrophs dominate.</title>
        <authorList>
            <person name="Rissanen A.J."/>
            <person name="Saarenheimo J."/>
            <person name="Tiirola M."/>
            <person name="Peura S."/>
            <person name="Aalto S.L."/>
            <person name="Karvinen A."/>
            <person name="Nykanen H."/>
        </authorList>
    </citation>
    <scope>NUCLEOTIDE SEQUENCE [LARGE SCALE GENOMIC DNA]</scope>
    <source>
        <strain evidence="2">AMbin10</strain>
    </source>
</reference>
<gene>
    <name evidence="2" type="ORF">DM484_28455</name>
</gene>
<dbReference type="AlphaFoldDB" id="A0A2W4SFF5"/>
<comment type="caution">
    <text evidence="2">The sequence shown here is derived from an EMBL/GenBank/DDBJ whole genome shotgun (WGS) entry which is preliminary data.</text>
</comment>
<feature type="chain" id="PRO_5016104495" description="VCBS repeat-containing protein" evidence="1">
    <location>
        <begin position="20"/>
        <end position="207"/>
    </location>
</feature>
<keyword evidence="1" id="KW-0732">Signal</keyword>
<evidence type="ECO:0000313" key="2">
    <source>
        <dbReference type="EMBL" id="PZN70477.1"/>
    </source>
</evidence>
<dbReference type="Pfam" id="PF16743">
    <property type="entry name" value="PliI"/>
    <property type="match status" value="1"/>
</dbReference>
<protein>
    <recommendedName>
        <fullName evidence="4">VCBS repeat-containing protein</fullName>
    </recommendedName>
</protein>
<dbReference type="InterPro" id="IPR038643">
    <property type="entry name" value="PliI_sf"/>
</dbReference>
<evidence type="ECO:0000256" key="1">
    <source>
        <dbReference type="SAM" id="SignalP"/>
    </source>
</evidence>